<dbReference type="EC" id="6.3.3.2" evidence="4"/>
<evidence type="ECO:0000313" key="5">
    <source>
        <dbReference type="EMBL" id="UYH51309.1"/>
    </source>
</evidence>
<dbReference type="InterPro" id="IPR002698">
    <property type="entry name" value="FTHF_cligase"/>
</dbReference>
<comment type="similarity">
    <text evidence="1 4">Belongs to the 5-formyltetrahydrofolate cyclo-ligase family.</text>
</comment>
<evidence type="ECO:0000256" key="3">
    <source>
        <dbReference type="ARBA" id="ARBA00022840"/>
    </source>
</evidence>
<dbReference type="PANTHER" id="PTHR23407">
    <property type="entry name" value="ATPASE INHIBITOR/5-FORMYLTETRAHYDROFOLATE CYCLO-LIGASE"/>
    <property type="match status" value="1"/>
</dbReference>
<dbReference type="EMBL" id="CP107052">
    <property type="protein sequence ID" value="UYH51309.1"/>
    <property type="molecule type" value="Genomic_DNA"/>
</dbReference>
<comment type="catalytic activity">
    <reaction evidence="4">
        <text>(6S)-5-formyl-5,6,7,8-tetrahydrofolate + ATP = (6R)-5,10-methenyltetrahydrofolate + ADP + phosphate</text>
        <dbReference type="Rhea" id="RHEA:10488"/>
        <dbReference type="ChEBI" id="CHEBI:30616"/>
        <dbReference type="ChEBI" id="CHEBI:43474"/>
        <dbReference type="ChEBI" id="CHEBI:57455"/>
        <dbReference type="ChEBI" id="CHEBI:57457"/>
        <dbReference type="ChEBI" id="CHEBI:456216"/>
        <dbReference type="EC" id="6.3.3.2"/>
    </reaction>
</comment>
<protein>
    <recommendedName>
        <fullName evidence="4">5-formyltetrahydrofolate cyclo-ligase</fullName>
        <ecNumber evidence="4">6.3.3.2</ecNumber>
    </recommendedName>
</protein>
<dbReference type="SUPFAM" id="SSF100950">
    <property type="entry name" value="NagB/RpiA/CoA transferase-like"/>
    <property type="match status" value="1"/>
</dbReference>
<comment type="cofactor">
    <cofactor evidence="4">
        <name>Mg(2+)</name>
        <dbReference type="ChEBI" id="CHEBI:18420"/>
    </cofactor>
</comment>
<sequence length="191" mass="21416">MVVPPHARADIAAQKSALRAQMVRQRGTASFSDNESQKLIEHLTAYLETRTESVIAGTWPLPGEIDIRPALTLLRERGRQIVLPETMPRGQALKFREWTEATPMKTGRYGTSYPESAYRDPALILVPLLAFDQRLYRLGYGGGYYDRTLASLKVHAVGFAASWQEVETVPRDEFDIPMNVIVTERGILSAL</sequence>
<dbReference type="PIRSF" id="PIRSF006806">
    <property type="entry name" value="FTHF_cligase"/>
    <property type="match status" value="1"/>
</dbReference>
<organism evidence="5 6">
    <name type="scientific">Candidatus Kirkpatrickella diaphorinae</name>
    <dbReference type="NCBI Taxonomy" id="2984322"/>
    <lineage>
        <taxon>Bacteria</taxon>
        <taxon>Pseudomonadati</taxon>
        <taxon>Pseudomonadota</taxon>
        <taxon>Alphaproteobacteria</taxon>
        <taxon>Acetobacterales</taxon>
        <taxon>Acetobacteraceae</taxon>
        <taxon>Candidatus Kirkpatrickella</taxon>
    </lineage>
</organism>
<evidence type="ECO:0000256" key="4">
    <source>
        <dbReference type="RuleBase" id="RU361279"/>
    </source>
</evidence>
<gene>
    <name evidence="5" type="ORF">N5W20_09560</name>
</gene>
<dbReference type="Proteomes" id="UP001163831">
    <property type="component" value="Chromosome"/>
</dbReference>
<dbReference type="InterPro" id="IPR024185">
    <property type="entry name" value="FTHF_cligase-like_sf"/>
</dbReference>
<accession>A0ABY6GJ14</accession>
<keyword evidence="4" id="KW-0460">Magnesium</keyword>
<keyword evidence="4" id="KW-0479">Metal-binding</keyword>
<reference evidence="5" key="1">
    <citation type="submission" date="2022-10" db="EMBL/GenBank/DDBJ databases">
        <title>Candidatus Kirkpatrella diaphorinas gen. nov., sp. nov., an uncultured endosymbiont identified in a population of Diaphorina citri from Hawaii.</title>
        <authorList>
            <person name="Henry E.M."/>
            <person name="Carlson C.R."/>
            <person name="Kuo Y.-W."/>
        </authorList>
    </citation>
    <scope>NUCLEOTIDE SEQUENCE</scope>
    <source>
        <strain evidence="5">CADCRV1</strain>
    </source>
</reference>
<evidence type="ECO:0000313" key="6">
    <source>
        <dbReference type="Proteomes" id="UP001163831"/>
    </source>
</evidence>
<keyword evidence="5" id="KW-0436">Ligase</keyword>
<keyword evidence="6" id="KW-1185">Reference proteome</keyword>
<dbReference type="GO" id="GO:0030272">
    <property type="term" value="F:5-formyltetrahydrofolate cyclo-ligase activity"/>
    <property type="evidence" value="ECO:0007669"/>
    <property type="project" value="UniProtKB-EC"/>
</dbReference>
<dbReference type="NCBIfam" id="TIGR02727">
    <property type="entry name" value="MTHFS_bact"/>
    <property type="match status" value="1"/>
</dbReference>
<proteinExistence type="inferred from homology"/>
<keyword evidence="2 4" id="KW-0547">Nucleotide-binding</keyword>
<dbReference type="PANTHER" id="PTHR23407:SF1">
    <property type="entry name" value="5-FORMYLTETRAHYDROFOLATE CYCLO-LIGASE"/>
    <property type="match status" value="1"/>
</dbReference>
<evidence type="ECO:0000256" key="2">
    <source>
        <dbReference type="ARBA" id="ARBA00022741"/>
    </source>
</evidence>
<dbReference type="Pfam" id="PF01812">
    <property type="entry name" value="5-FTHF_cyc-lig"/>
    <property type="match status" value="1"/>
</dbReference>
<keyword evidence="3 4" id="KW-0067">ATP-binding</keyword>
<name>A0ABY6GJ14_9PROT</name>
<dbReference type="Gene3D" id="3.40.50.10420">
    <property type="entry name" value="NagB/RpiA/CoA transferase-like"/>
    <property type="match status" value="1"/>
</dbReference>
<evidence type="ECO:0000256" key="1">
    <source>
        <dbReference type="ARBA" id="ARBA00010638"/>
    </source>
</evidence>
<dbReference type="InterPro" id="IPR037171">
    <property type="entry name" value="NagB/RpiA_transferase-like"/>
</dbReference>
<dbReference type="RefSeq" id="WP_319806903.1">
    <property type="nucleotide sequence ID" value="NZ_CP107052.1"/>
</dbReference>